<comment type="subcellular location">
    <subcellularLocation>
        <location evidence="2 19">Cell membrane</location>
        <topology evidence="2 19">Multi-pass membrane protein</topology>
    </subcellularLocation>
</comment>
<comment type="caution">
    <text evidence="20">The sequence shown here is derived from an EMBL/GenBank/DDBJ whole genome shotgun (WGS) entry which is preliminary data.</text>
</comment>
<evidence type="ECO:0000313" key="20">
    <source>
        <dbReference type="EMBL" id="GAA4126929.1"/>
    </source>
</evidence>
<dbReference type="InterPro" id="IPR003805">
    <property type="entry name" value="CobS"/>
</dbReference>
<dbReference type="EC" id="2.7.8.26" evidence="5 19"/>
<sequence>MGAEAGVLRDAWRLAVGTLTVLRVAPPVVVDRRRAGIAMVLAPLAVAPLAVLVALVAWGAVELDVAPLVTGMVVVGVLALGTRALHLDGLADLADGLTASYDRERSLAVMKTGTAGPAGVAALVIVLGLQAAATGSLLASTGARGAVVVGVATCVSRAALSLCCLRGVPGARADGLGSTYVGSVAPVLTVLVWILAAAVAGVAVSWAGVGWWHGPLAVALALAAVCLVVLRAVRRLGGVTGDVFGACVEIAFAVVLVGVPVGAGLG</sequence>
<protein>
    <recommendedName>
        <fullName evidence="6 19">Adenosylcobinamide-GDP ribazoletransferase</fullName>
        <ecNumber evidence="5 19">2.7.8.26</ecNumber>
    </recommendedName>
    <alternativeName>
        <fullName evidence="16 19">Cobalamin synthase</fullName>
    </alternativeName>
    <alternativeName>
        <fullName evidence="15 19">Cobalamin-5'-phosphate synthase</fullName>
    </alternativeName>
</protein>
<dbReference type="PANTHER" id="PTHR34148:SF1">
    <property type="entry name" value="ADENOSYLCOBINAMIDE-GDP RIBAZOLETRANSFERASE"/>
    <property type="match status" value="1"/>
</dbReference>
<comment type="catalytic activity">
    <reaction evidence="18 19">
        <text>alpha-ribazole 5'-phosphate + adenosylcob(III)inamide-GDP = adenosylcob(III)alamin 5'-phosphate + GMP + H(+)</text>
        <dbReference type="Rhea" id="RHEA:23560"/>
        <dbReference type="ChEBI" id="CHEBI:15378"/>
        <dbReference type="ChEBI" id="CHEBI:57918"/>
        <dbReference type="ChEBI" id="CHEBI:58115"/>
        <dbReference type="ChEBI" id="CHEBI:60487"/>
        <dbReference type="ChEBI" id="CHEBI:60493"/>
        <dbReference type="EC" id="2.7.8.26"/>
    </reaction>
</comment>
<feature type="transmembrane region" description="Helical" evidence="19">
    <location>
        <begin position="210"/>
        <end position="230"/>
    </location>
</feature>
<evidence type="ECO:0000256" key="4">
    <source>
        <dbReference type="ARBA" id="ARBA00010561"/>
    </source>
</evidence>
<proteinExistence type="inferred from homology"/>
<dbReference type="PANTHER" id="PTHR34148">
    <property type="entry name" value="ADENOSYLCOBINAMIDE-GDP RIBAZOLETRANSFERASE"/>
    <property type="match status" value="1"/>
</dbReference>
<evidence type="ECO:0000313" key="21">
    <source>
        <dbReference type="Proteomes" id="UP001501495"/>
    </source>
</evidence>
<keyword evidence="7 19" id="KW-1003">Cell membrane</keyword>
<feature type="transmembrane region" description="Helical" evidence="19">
    <location>
        <begin position="107"/>
        <end position="133"/>
    </location>
</feature>
<evidence type="ECO:0000256" key="9">
    <source>
        <dbReference type="ARBA" id="ARBA00022679"/>
    </source>
</evidence>
<dbReference type="RefSeq" id="WP_344734962.1">
    <property type="nucleotide sequence ID" value="NZ_BAAAZH010000028.1"/>
</dbReference>
<evidence type="ECO:0000256" key="19">
    <source>
        <dbReference type="HAMAP-Rule" id="MF_00719"/>
    </source>
</evidence>
<accession>A0ABP7XW22</accession>
<dbReference type="Proteomes" id="UP001501495">
    <property type="component" value="Unassembled WGS sequence"/>
</dbReference>
<feature type="transmembrane region" description="Helical" evidence="19">
    <location>
        <begin position="37"/>
        <end position="59"/>
    </location>
</feature>
<keyword evidence="8 19" id="KW-0169">Cobalamin biosynthesis</keyword>
<keyword evidence="12 19" id="KW-1133">Transmembrane helix</keyword>
<evidence type="ECO:0000256" key="13">
    <source>
        <dbReference type="ARBA" id="ARBA00023136"/>
    </source>
</evidence>
<comment type="catalytic activity">
    <reaction evidence="17 19">
        <text>alpha-ribazole + adenosylcob(III)inamide-GDP = adenosylcob(III)alamin + GMP + H(+)</text>
        <dbReference type="Rhea" id="RHEA:16049"/>
        <dbReference type="ChEBI" id="CHEBI:10329"/>
        <dbReference type="ChEBI" id="CHEBI:15378"/>
        <dbReference type="ChEBI" id="CHEBI:18408"/>
        <dbReference type="ChEBI" id="CHEBI:58115"/>
        <dbReference type="ChEBI" id="CHEBI:60487"/>
        <dbReference type="EC" id="2.7.8.26"/>
    </reaction>
</comment>
<evidence type="ECO:0000256" key="6">
    <source>
        <dbReference type="ARBA" id="ARBA00015850"/>
    </source>
</evidence>
<comment type="cofactor">
    <cofactor evidence="1 19">
        <name>Mg(2+)</name>
        <dbReference type="ChEBI" id="CHEBI:18420"/>
    </cofactor>
</comment>
<evidence type="ECO:0000256" key="10">
    <source>
        <dbReference type="ARBA" id="ARBA00022692"/>
    </source>
</evidence>
<keyword evidence="9 19" id="KW-0808">Transferase</keyword>
<dbReference type="HAMAP" id="MF_00719">
    <property type="entry name" value="CobS"/>
    <property type="match status" value="1"/>
</dbReference>
<evidence type="ECO:0000256" key="17">
    <source>
        <dbReference type="ARBA" id="ARBA00048623"/>
    </source>
</evidence>
<gene>
    <name evidence="19" type="primary">cobS</name>
    <name evidence="20" type="ORF">GCM10022215_37030</name>
</gene>
<comment type="function">
    <text evidence="14 19">Joins adenosylcobinamide-GDP and alpha-ribazole to generate adenosylcobalamin (Ado-cobalamin). Also synthesizes adenosylcobalamin 5'-phosphate from adenosylcobinamide-GDP and alpha-ribazole 5'-phosphate.</text>
</comment>
<evidence type="ECO:0000256" key="5">
    <source>
        <dbReference type="ARBA" id="ARBA00013200"/>
    </source>
</evidence>
<evidence type="ECO:0000256" key="18">
    <source>
        <dbReference type="ARBA" id="ARBA00049504"/>
    </source>
</evidence>
<evidence type="ECO:0000256" key="16">
    <source>
        <dbReference type="ARBA" id="ARBA00032853"/>
    </source>
</evidence>
<comment type="similarity">
    <text evidence="4 19">Belongs to the CobS family.</text>
</comment>
<keyword evidence="13 19" id="KW-0472">Membrane</keyword>
<keyword evidence="21" id="KW-1185">Reference proteome</keyword>
<keyword evidence="10 19" id="KW-0812">Transmembrane</keyword>
<evidence type="ECO:0000256" key="8">
    <source>
        <dbReference type="ARBA" id="ARBA00022573"/>
    </source>
</evidence>
<dbReference type="EMBL" id="BAAAZH010000028">
    <property type="protein sequence ID" value="GAA4126929.1"/>
    <property type="molecule type" value="Genomic_DNA"/>
</dbReference>
<evidence type="ECO:0000256" key="14">
    <source>
        <dbReference type="ARBA" id="ARBA00025228"/>
    </source>
</evidence>
<evidence type="ECO:0000256" key="12">
    <source>
        <dbReference type="ARBA" id="ARBA00022989"/>
    </source>
</evidence>
<reference evidence="21" key="1">
    <citation type="journal article" date="2019" name="Int. J. Syst. Evol. Microbiol.">
        <title>The Global Catalogue of Microorganisms (GCM) 10K type strain sequencing project: providing services to taxonomists for standard genome sequencing and annotation.</title>
        <authorList>
            <consortium name="The Broad Institute Genomics Platform"/>
            <consortium name="The Broad Institute Genome Sequencing Center for Infectious Disease"/>
            <person name="Wu L."/>
            <person name="Ma J."/>
        </authorList>
    </citation>
    <scope>NUCLEOTIDE SEQUENCE [LARGE SCALE GENOMIC DNA]</scope>
    <source>
        <strain evidence="21">JCM 16703</strain>
    </source>
</reference>
<evidence type="ECO:0000256" key="15">
    <source>
        <dbReference type="ARBA" id="ARBA00032605"/>
    </source>
</evidence>
<feature type="transmembrane region" description="Helical" evidence="19">
    <location>
        <begin position="145"/>
        <end position="168"/>
    </location>
</feature>
<evidence type="ECO:0000256" key="11">
    <source>
        <dbReference type="ARBA" id="ARBA00022842"/>
    </source>
</evidence>
<keyword evidence="11 19" id="KW-0460">Magnesium</keyword>
<evidence type="ECO:0000256" key="1">
    <source>
        <dbReference type="ARBA" id="ARBA00001946"/>
    </source>
</evidence>
<feature type="transmembrane region" description="Helical" evidence="19">
    <location>
        <begin position="180"/>
        <end position="204"/>
    </location>
</feature>
<name>A0ABP7XW22_9ACTN</name>
<feature type="transmembrane region" description="Helical" evidence="19">
    <location>
        <begin position="65"/>
        <end position="86"/>
    </location>
</feature>
<organism evidence="20 21">
    <name type="scientific">Nocardioides fonticola</name>
    <dbReference type="NCBI Taxonomy" id="450363"/>
    <lineage>
        <taxon>Bacteria</taxon>
        <taxon>Bacillati</taxon>
        <taxon>Actinomycetota</taxon>
        <taxon>Actinomycetes</taxon>
        <taxon>Propionibacteriales</taxon>
        <taxon>Nocardioidaceae</taxon>
        <taxon>Nocardioides</taxon>
    </lineage>
</organism>
<feature type="transmembrane region" description="Helical" evidence="19">
    <location>
        <begin position="242"/>
        <end position="263"/>
    </location>
</feature>
<evidence type="ECO:0000256" key="7">
    <source>
        <dbReference type="ARBA" id="ARBA00022475"/>
    </source>
</evidence>
<comment type="pathway">
    <text evidence="3 19">Cofactor biosynthesis; adenosylcobalamin biosynthesis; adenosylcobalamin from cob(II)yrinate a,c-diamide: step 7/7.</text>
</comment>
<evidence type="ECO:0000256" key="2">
    <source>
        <dbReference type="ARBA" id="ARBA00004651"/>
    </source>
</evidence>
<evidence type="ECO:0000256" key="3">
    <source>
        <dbReference type="ARBA" id="ARBA00004663"/>
    </source>
</evidence>
<dbReference type="Pfam" id="PF02654">
    <property type="entry name" value="CobS"/>
    <property type="match status" value="1"/>
</dbReference>